<dbReference type="Proteomes" id="UP000219271">
    <property type="component" value="Unassembled WGS sequence"/>
</dbReference>
<accession>A0A286BQ86</accession>
<proteinExistence type="predicted"/>
<keyword evidence="2" id="KW-1185">Reference proteome</keyword>
<gene>
    <name evidence="1" type="ORF">SAMN06273570_0723</name>
</gene>
<organism evidence="1 2">
    <name type="scientific">Candidatus Pantoea floridensis</name>
    <dbReference type="NCBI Taxonomy" id="1938870"/>
    <lineage>
        <taxon>Bacteria</taxon>
        <taxon>Pseudomonadati</taxon>
        <taxon>Pseudomonadota</taxon>
        <taxon>Gammaproteobacteria</taxon>
        <taxon>Enterobacterales</taxon>
        <taxon>Erwiniaceae</taxon>
        <taxon>Pantoea</taxon>
    </lineage>
</organism>
<protein>
    <submittedName>
        <fullName evidence="1">Uncharacterized protein</fullName>
    </submittedName>
</protein>
<dbReference type="AlphaFoldDB" id="A0A286BQ86"/>
<dbReference type="EMBL" id="OCMY01000001">
    <property type="protein sequence ID" value="SOD36309.1"/>
    <property type="molecule type" value="Genomic_DNA"/>
</dbReference>
<evidence type="ECO:0000313" key="2">
    <source>
        <dbReference type="Proteomes" id="UP000219271"/>
    </source>
</evidence>
<evidence type="ECO:0000313" key="1">
    <source>
        <dbReference type="EMBL" id="SOD36309.1"/>
    </source>
</evidence>
<sequence length="229" mass="26180">MWMKRSKQHAHLLSFLPELSGEKSQRKKGEMQRVKAEVASLISTLAPAEPSLLTQPELCRYPWCFVMSADGISADHYLTGALVFDDNTETPHGVCVLLRASEMVRLLTIEDSLPFWMMRSLSTLAQHDNPRHICEQIEADCRDLVASSLSSGWRSKLSNSAQLSHIHTRLSDMRCDADFELEGKRCVDVMPWRSWPECVSDSEFLWLWRQNRHGKIIESQRKAVVNPVT</sequence>
<name>A0A286BQ86_9GAMM</name>
<reference evidence="2" key="1">
    <citation type="submission" date="2017-09" db="EMBL/GenBank/DDBJ databases">
        <authorList>
            <person name="Varghese N."/>
            <person name="Submissions S."/>
        </authorList>
    </citation>
    <scope>NUCLEOTIDE SEQUENCE [LARGE SCALE GENOMIC DNA]</scope>
    <source>
        <strain evidence="2">JKS000234</strain>
    </source>
</reference>